<dbReference type="EMBL" id="CP136890">
    <property type="protein sequence ID" value="WOK94576.1"/>
    <property type="molecule type" value="Genomic_DNA"/>
</dbReference>
<dbReference type="PANTHER" id="PTHR35466">
    <property type="entry name" value="SERINE/ARGININE REPETITIVE MATRIX PROTEIN 1"/>
    <property type="match status" value="1"/>
</dbReference>
<dbReference type="Proteomes" id="UP001327560">
    <property type="component" value="Chromosome 1"/>
</dbReference>
<sequence>MEVKRESEVDDSFRRPGSIPFLWEIKPGVPKHSDDDDGTIASAAAPPLQKLRPPPAMHAAVASSHSPAPLSPSAPSSHLPFSSSSFSYGSCFPSVSFKYRTEKRAVKIFSPLRRRSMSDHFVPPCSSSSPLGRSTPEEDDFEVSSSRSMTPSDAGSI</sequence>
<dbReference type="Pfam" id="PF05097">
    <property type="entry name" value="DUF688"/>
    <property type="match status" value="1"/>
</dbReference>
<feature type="compositionally biased region" description="Low complexity" evidence="1">
    <location>
        <begin position="57"/>
        <end position="80"/>
    </location>
</feature>
<dbReference type="AlphaFoldDB" id="A0AAQ3JRM4"/>
<evidence type="ECO:0000313" key="3">
    <source>
        <dbReference type="Proteomes" id="UP001327560"/>
    </source>
</evidence>
<organism evidence="2 3">
    <name type="scientific">Canna indica</name>
    <name type="common">Indian-shot</name>
    <dbReference type="NCBI Taxonomy" id="4628"/>
    <lineage>
        <taxon>Eukaryota</taxon>
        <taxon>Viridiplantae</taxon>
        <taxon>Streptophyta</taxon>
        <taxon>Embryophyta</taxon>
        <taxon>Tracheophyta</taxon>
        <taxon>Spermatophyta</taxon>
        <taxon>Magnoliopsida</taxon>
        <taxon>Liliopsida</taxon>
        <taxon>Zingiberales</taxon>
        <taxon>Cannaceae</taxon>
        <taxon>Canna</taxon>
    </lineage>
</organism>
<protein>
    <submittedName>
        <fullName evidence="2">Uncharacterized protein</fullName>
    </submittedName>
</protein>
<feature type="region of interest" description="Disordered" evidence="1">
    <location>
        <begin position="25"/>
        <end position="80"/>
    </location>
</feature>
<name>A0AAQ3JRM4_9LILI</name>
<reference evidence="2 3" key="1">
    <citation type="submission" date="2023-10" db="EMBL/GenBank/DDBJ databases">
        <title>Chromosome-scale genome assembly provides insights into flower coloration mechanisms of Canna indica.</title>
        <authorList>
            <person name="Li C."/>
        </authorList>
    </citation>
    <scope>NUCLEOTIDE SEQUENCE [LARGE SCALE GENOMIC DNA]</scope>
    <source>
        <tissue evidence="2">Flower</tissue>
    </source>
</reference>
<evidence type="ECO:0000256" key="1">
    <source>
        <dbReference type="SAM" id="MobiDB-lite"/>
    </source>
</evidence>
<proteinExistence type="predicted"/>
<accession>A0AAQ3JRM4</accession>
<dbReference type="PANTHER" id="PTHR35466:SF4">
    <property type="entry name" value="EXPRESSED PROTEIN"/>
    <property type="match status" value="1"/>
</dbReference>
<dbReference type="InterPro" id="IPR007789">
    <property type="entry name" value="DUF688"/>
</dbReference>
<feature type="compositionally biased region" description="Polar residues" evidence="1">
    <location>
        <begin position="143"/>
        <end position="157"/>
    </location>
</feature>
<gene>
    <name evidence="2" type="ORF">Cni_G03280</name>
</gene>
<keyword evidence="3" id="KW-1185">Reference proteome</keyword>
<feature type="region of interest" description="Disordered" evidence="1">
    <location>
        <begin position="117"/>
        <end position="157"/>
    </location>
</feature>
<evidence type="ECO:0000313" key="2">
    <source>
        <dbReference type="EMBL" id="WOK94576.1"/>
    </source>
</evidence>